<sequence length="81" mass="9473">MRGIAEEYLTIVDPYLPSRMVPSKKERPSRYDGKIFRSNFRGEESGGPHLIYKSRIVLSITDFRVQYFNGGWRRGRGIFDT</sequence>
<dbReference type="Proteomes" id="UP001054945">
    <property type="component" value="Unassembled WGS sequence"/>
</dbReference>
<evidence type="ECO:0000313" key="2">
    <source>
        <dbReference type="Proteomes" id="UP001054945"/>
    </source>
</evidence>
<protein>
    <submittedName>
        <fullName evidence="1">Uncharacterized protein</fullName>
    </submittedName>
</protein>
<name>A0AAV4NDB5_CAEEX</name>
<dbReference type="AlphaFoldDB" id="A0AAV4NDB5"/>
<proteinExistence type="predicted"/>
<dbReference type="EMBL" id="BPLR01003268">
    <property type="protein sequence ID" value="GIX82765.1"/>
    <property type="molecule type" value="Genomic_DNA"/>
</dbReference>
<accession>A0AAV4NDB5</accession>
<evidence type="ECO:0000313" key="1">
    <source>
        <dbReference type="EMBL" id="GIX82765.1"/>
    </source>
</evidence>
<organism evidence="1 2">
    <name type="scientific">Caerostris extrusa</name>
    <name type="common">Bark spider</name>
    <name type="synonym">Caerostris bankana</name>
    <dbReference type="NCBI Taxonomy" id="172846"/>
    <lineage>
        <taxon>Eukaryota</taxon>
        <taxon>Metazoa</taxon>
        <taxon>Ecdysozoa</taxon>
        <taxon>Arthropoda</taxon>
        <taxon>Chelicerata</taxon>
        <taxon>Arachnida</taxon>
        <taxon>Araneae</taxon>
        <taxon>Araneomorphae</taxon>
        <taxon>Entelegynae</taxon>
        <taxon>Araneoidea</taxon>
        <taxon>Araneidae</taxon>
        <taxon>Caerostris</taxon>
    </lineage>
</organism>
<comment type="caution">
    <text evidence="1">The sequence shown here is derived from an EMBL/GenBank/DDBJ whole genome shotgun (WGS) entry which is preliminary data.</text>
</comment>
<reference evidence="1 2" key="1">
    <citation type="submission" date="2021-06" db="EMBL/GenBank/DDBJ databases">
        <title>Caerostris extrusa draft genome.</title>
        <authorList>
            <person name="Kono N."/>
            <person name="Arakawa K."/>
        </authorList>
    </citation>
    <scope>NUCLEOTIDE SEQUENCE [LARGE SCALE GENOMIC DNA]</scope>
</reference>
<keyword evidence="2" id="KW-1185">Reference proteome</keyword>
<gene>
    <name evidence="1" type="ORF">CEXT_157261</name>
</gene>